<dbReference type="GO" id="GO:0005694">
    <property type="term" value="C:chromosome"/>
    <property type="evidence" value="ECO:0007669"/>
    <property type="project" value="UniProtKB-SubCell"/>
</dbReference>
<evidence type="ECO:0000256" key="6">
    <source>
        <dbReference type="ARBA" id="ARBA00022603"/>
    </source>
</evidence>
<name>A0A915PQW6_9BILA</name>
<evidence type="ECO:0000256" key="10">
    <source>
        <dbReference type="ARBA" id="ARBA00023015"/>
    </source>
</evidence>
<evidence type="ECO:0000256" key="12">
    <source>
        <dbReference type="ARBA" id="ARBA00023242"/>
    </source>
</evidence>
<keyword evidence="7" id="KW-0808">Transferase</keyword>
<evidence type="ECO:0000256" key="14">
    <source>
        <dbReference type="ARBA" id="ARBA00052814"/>
    </source>
</evidence>
<comment type="catalytic activity">
    <reaction evidence="14">
        <text>N(6),N(6)-dimethyl-L-lysyl(20)-[histone H4] + S-adenosyl-L-methionine = N(6),N(6),N(6)-trimethyl-L-lysyl(20)-[histone H4] + S-adenosyl-L-homocysteine + H(+)</text>
        <dbReference type="Rhea" id="RHEA:61992"/>
        <dbReference type="Rhea" id="RHEA-COMP:15556"/>
        <dbReference type="Rhea" id="RHEA-COMP:15998"/>
        <dbReference type="ChEBI" id="CHEBI:15378"/>
        <dbReference type="ChEBI" id="CHEBI:57856"/>
        <dbReference type="ChEBI" id="CHEBI:59789"/>
        <dbReference type="ChEBI" id="CHEBI:61961"/>
        <dbReference type="ChEBI" id="CHEBI:61976"/>
    </reaction>
</comment>
<dbReference type="PANTHER" id="PTHR12977">
    <property type="entry name" value="SUPPRESSOR OF VARIEGATION 4-20-RELATED"/>
    <property type="match status" value="1"/>
</dbReference>
<keyword evidence="9" id="KW-0156">Chromatin regulator</keyword>
<keyword evidence="8" id="KW-0949">S-adenosyl-L-methionine</keyword>
<keyword evidence="20" id="KW-1185">Reference proteome</keyword>
<dbReference type="AlphaFoldDB" id="A0A915PQW6"/>
<dbReference type="InterPro" id="IPR039977">
    <property type="entry name" value="Suv4-20/Set9"/>
</dbReference>
<feature type="domain" description="SET" evidence="19">
    <location>
        <begin position="124"/>
        <end position="234"/>
    </location>
</feature>
<dbReference type="SUPFAM" id="SSF82199">
    <property type="entry name" value="SET domain"/>
    <property type="match status" value="1"/>
</dbReference>
<keyword evidence="11" id="KW-0804">Transcription</keyword>
<protein>
    <recommendedName>
        <fullName evidence="16">Histone-lysine N-methyltransferase Suv4-20</fullName>
        <ecNumber evidence="3">2.1.1.362</ecNumber>
    </recommendedName>
    <alternativeName>
        <fullName evidence="17">SET domain-containing protein 4</fullName>
    </alternativeName>
</protein>
<evidence type="ECO:0000256" key="4">
    <source>
        <dbReference type="ARBA" id="ARBA00022454"/>
    </source>
</evidence>
<evidence type="ECO:0000256" key="16">
    <source>
        <dbReference type="ARBA" id="ARBA00071597"/>
    </source>
</evidence>
<evidence type="ECO:0000256" key="15">
    <source>
        <dbReference type="ARBA" id="ARBA00059646"/>
    </source>
</evidence>
<dbReference type="Gene3D" id="1.10.10.1700">
    <property type="entry name" value="Histone-lysine N-methyltransferase"/>
    <property type="match status" value="1"/>
</dbReference>
<dbReference type="PROSITE" id="PS51570">
    <property type="entry name" value="SAM_MT43_SUVAR420_2"/>
    <property type="match status" value="1"/>
</dbReference>
<dbReference type="PANTHER" id="PTHR12977:SF4">
    <property type="entry name" value="HISTONE-LYSINE N-METHYLTRANSFERASE KMT5B"/>
    <property type="match status" value="1"/>
</dbReference>
<feature type="region of interest" description="Disordered" evidence="18">
    <location>
        <begin position="360"/>
        <end position="403"/>
    </location>
</feature>
<evidence type="ECO:0000256" key="8">
    <source>
        <dbReference type="ARBA" id="ARBA00022691"/>
    </source>
</evidence>
<comment type="subcellular location">
    <subcellularLocation>
        <location evidence="2">Chromosome</location>
    </subcellularLocation>
    <subcellularLocation>
        <location evidence="1">Nucleus</location>
    </subcellularLocation>
</comment>
<dbReference type="Gene3D" id="2.170.270.10">
    <property type="entry name" value="SET domain"/>
    <property type="match status" value="1"/>
</dbReference>
<keyword evidence="5" id="KW-0678">Repressor</keyword>
<evidence type="ECO:0000256" key="2">
    <source>
        <dbReference type="ARBA" id="ARBA00004286"/>
    </source>
</evidence>
<evidence type="ECO:0000256" key="1">
    <source>
        <dbReference type="ARBA" id="ARBA00004123"/>
    </source>
</evidence>
<keyword evidence="12" id="KW-0539">Nucleus</keyword>
<keyword evidence="6" id="KW-0489">Methyltransferase</keyword>
<dbReference type="FunFam" id="2.170.270.10:FF:000006">
    <property type="entry name" value="Histone-lysine N-methyltransferase"/>
    <property type="match status" value="1"/>
</dbReference>
<evidence type="ECO:0000256" key="13">
    <source>
        <dbReference type="ARBA" id="ARBA00051837"/>
    </source>
</evidence>
<sequence>MSLSPELFRLPDRSSGQHSMTVQELCDNDDMATSVVVDPVLGFRTHKMNLHYRPPQQQEQIKLKGVLKKYREDQDLCAAVRNIFHVNVVKRFLKRRTLKQQLAFRDHLLRFMRMFSSDSGFTVQACHRYKTENRLGGMLIATRSWQKGDVIGSLVGVIGDLSHEEESQLLRKDVNDFSVMYSTRKQRAQLWLGPAAYINHDCHPNCKFVPKSYAAVVQVLRDIAQGEEITAYYGDNFFGDNNSRCECLTCEQSRSVYTWWTVSICIPYAILTRFLSSPSFLTVACKGFFTSLVVATAASSEKNNGESKESGNSYKFRVTDSRLCRYTSKMNQTNTSMTLRRHSVAALRQVPNRFSPERFEKETSMNRAKKGTRKVSNGHYVTRNQQRLKRSVKTSLPSSSLSPSYSVMPRMRAWMNTAPYMITNNVKMNNSKTVMYSEESSLNASSNLVSTKKSLICQTVKQRKSAKSSVQLNHPDRLDGPISSHLSCEMPRTSQNGLQILAAVATTMSFIDRSHLMSLSQDSHNCDVNDRGIKNKHYTDDDVEFQSASNCYNNSCSFSFKHSATIVENHTSASSSLEEVVSRSKSYLSESHNALSTVFDGNQCYNNDGKCCDDVSEASLDNDVNYSDTQRSVDQVHYNDVSKANLDNVGKRPRAKVHPYYKIAFHSLLTPTSG</sequence>
<dbReference type="EC" id="2.1.1.362" evidence="3"/>
<dbReference type="InterPro" id="IPR001214">
    <property type="entry name" value="SET_dom"/>
</dbReference>
<evidence type="ECO:0000259" key="19">
    <source>
        <dbReference type="PROSITE" id="PS50280"/>
    </source>
</evidence>
<keyword evidence="10" id="KW-0805">Transcription regulation</keyword>
<evidence type="ECO:0000313" key="20">
    <source>
        <dbReference type="Proteomes" id="UP000887581"/>
    </source>
</evidence>
<dbReference type="InterPro" id="IPR041938">
    <property type="entry name" value="Hist-Lys_N-MTase_N"/>
</dbReference>
<evidence type="ECO:0000313" key="21">
    <source>
        <dbReference type="WBParaSite" id="sdigi.contig241.g6564.t1"/>
    </source>
</evidence>
<evidence type="ECO:0000256" key="18">
    <source>
        <dbReference type="SAM" id="MobiDB-lite"/>
    </source>
</evidence>
<evidence type="ECO:0000256" key="5">
    <source>
        <dbReference type="ARBA" id="ARBA00022491"/>
    </source>
</evidence>
<dbReference type="GO" id="GO:0140941">
    <property type="term" value="F:histone H4K20me methyltransferase activity"/>
    <property type="evidence" value="ECO:0007669"/>
    <property type="project" value="UniProtKB-EC"/>
</dbReference>
<comment type="catalytic activity">
    <reaction evidence="13">
        <text>N(6)-methyl-L-lysyl(20)-[histone H4] + S-adenosyl-L-methionine = N(6),N(6)-dimethyl-L-lysyl(20)-[histone H4] + S-adenosyl-L-homocysteine + H(+)</text>
        <dbReference type="Rhea" id="RHEA:60348"/>
        <dbReference type="Rhea" id="RHEA-COMP:15555"/>
        <dbReference type="Rhea" id="RHEA-COMP:15556"/>
        <dbReference type="ChEBI" id="CHEBI:15378"/>
        <dbReference type="ChEBI" id="CHEBI:57856"/>
        <dbReference type="ChEBI" id="CHEBI:59789"/>
        <dbReference type="ChEBI" id="CHEBI:61929"/>
        <dbReference type="ChEBI" id="CHEBI:61976"/>
        <dbReference type="EC" id="2.1.1.362"/>
    </reaction>
</comment>
<proteinExistence type="predicted"/>
<evidence type="ECO:0000256" key="17">
    <source>
        <dbReference type="ARBA" id="ARBA00082095"/>
    </source>
</evidence>
<accession>A0A915PQW6</accession>
<reference evidence="21" key="1">
    <citation type="submission" date="2022-11" db="UniProtKB">
        <authorList>
            <consortium name="WormBaseParasite"/>
        </authorList>
    </citation>
    <scope>IDENTIFICATION</scope>
</reference>
<dbReference type="Pfam" id="PF00856">
    <property type="entry name" value="SET"/>
    <property type="match status" value="1"/>
</dbReference>
<evidence type="ECO:0000256" key="11">
    <source>
        <dbReference type="ARBA" id="ARBA00023163"/>
    </source>
</evidence>
<dbReference type="FunFam" id="1.10.10.1700:FF:000001">
    <property type="entry name" value="Histone-lysine N-methyltransferase"/>
    <property type="match status" value="1"/>
</dbReference>
<dbReference type="InterPro" id="IPR025790">
    <property type="entry name" value="Suv4-20_animal"/>
</dbReference>
<evidence type="ECO:0000256" key="9">
    <source>
        <dbReference type="ARBA" id="ARBA00022853"/>
    </source>
</evidence>
<dbReference type="Proteomes" id="UP000887581">
    <property type="component" value="Unplaced"/>
</dbReference>
<evidence type="ECO:0000256" key="7">
    <source>
        <dbReference type="ARBA" id="ARBA00022679"/>
    </source>
</evidence>
<dbReference type="PROSITE" id="PS50280">
    <property type="entry name" value="SET"/>
    <property type="match status" value="1"/>
</dbReference>
<dbReference type="SMART" id="SM00317">
    <property type="entry name" value="SET"/>
    <property type="match status" value="1"/>
</dbReference>
<comment type="function">
    <text evidence="15">Histone methyltransferase that specifically di- and trimethylates 'Lys-20' of histone H4 (H4K20me2/me3). H4 'Lys-20' trimethylation represents a specific tag for epigenetic transcriptional repression. Contributes to dosage compensation of X chromosome-relative to autosome-linked gene expression, possibly by converting H4K20me1 to H4K20m2/me3 on autosomes. Involved in the regulation of growth and body fat metabolism downstream of the TOR complex 2 pathway.</text>
</comment>
<dbReference type="GO" id="GO:0005634">
    <property type="term" value="C:nucleus"/>
    <property type="evidence" value="ECO:0007669"/>
    <property type="project" value="UniProtKB-SubCell"/>
</dbReference>
<dbReference type="InterPro" id="IPR046341">
    <property type="entry name" value="SET_dom_sf"/>
</dbReference>
<keyword evidence="4" id="KW-0158">Chromosome</keyword>
<dbReference type="GO" id="GO:0032259">
    <property type="term" value="P:methylation"/>
    <property type="evidence" value="ECO:0007669"/>
    <property type="project" value="UniProtKB-KW"/>
</dbReference>
<organism evidence="20 21">
    <name type="scientific">Setaria digitata</name>
    <dbReference type="NCBI Taxonomy" id="48799"/>
    <lineage>
        <taxon>Eukaryota</taxon>
        <taxon>Metazoa</taxon>
        <taxon>Ecdysozoa</taxon>
        <taxon>Nematoda</taxon>
        <taxon>Chromadorea</taxon>
        <taxon>Rhabditida</taxon>
        <taxon>Spirurina</taxon>
        <taxon>Spiruromorpha</taxon>
        <taxon>Filarioidea</taxon>
        <taxon>Setariidae</taxon>
        <taxon>Setaria</taxon>
    </lineage>
</organism>
<evidence type="ECO:0000256" key="3">
    <source>
        <dbReference type="ARBA" id="ARBA00012188"/>
    </source>
</evidence>
<dbReference type="WBParaSite" id="sdigi.contig241.g6564.t1">
    <property type="protein sequence ID" value="sdigi.contig241.g6564.t1"/>
    <property type="gene ID" value="sdigi.contig241.g6564"/>
</dbReference>